<reference evidence="3 4" key="1">
    <citation type="submission" date="2017-04" db="EMBL/GenBank/DDBJ databases">
        <title>Complete genome sequence of Flavobacterium kingsejong AJ004.</title>
        <authorList>
            <person name="Lee P.C."/>
        </authorList>
    </citation>
    <scope>NUCLEOTIDE SEQUENCE [LARGE SCALE GENOMIC DNA]</scope>
    <source>
        <strain evidence="3 4">AJ004</strain>
    </source>
</reference>
<dbReference type="RefSeq" id="WP_108737552.1">
    <property type="nucleotide sequence ID" value="NZ_CP020919.1"/>
</dbReference>
<dbReference type="Proteomes" id="UP000244677">
    <property type="component" value="Chromosome"/>
</dbReference>
<dbReference type="EMBL" id="CP020919">
    <property type="protein sequence ID" value="AWG26012.1"/>
    <property type="molecule type" value="Genomic_DNA"/>
</dbReference>
<evidence type="ECO:0000313" key="4">
    <source>
        <dbReference type="Proteomes" id="UP000244677"/>
    </source>
</evidence>
<evidence type="ECO:0000259" key="2">
    <source>
        <dbReference type="SMART" id="SM00244"/>
    </source>
</evidence>
<evidence type="ECO:0000256" key="1">
    <source>
        <dbReference type="ARBA" id="ARBA00004167"/>
    </source>
</evidence>
<keyword evidence="4" id="KW-1185">Reference proteome</keyword>
<dbReference type="InterPro" id="IPR001107">
    <property type="entry name" value="Band_7"/>
</dbReference>
<dbReference type="SUPFAM" id="SSF117892">
    <property type="entry name" value="Band 7/SPFH domain"/>
    <property type="match status" value="1"/>
</dbReference>
<name>A0A2S1LQS1_9FLAO</name>
<comment type="subcellular location">
    <subcellularLocation>
        <location evidence="1">Membrane</location>
        <topology evidence="1">Single-pass membrane protein</topology>
    </subcellularLocation>
</comment>
<protein>
    <recommendedName>
        <fullName evidence="2">Band 7 domain-containing protein</fullName>
    </recommendedName>
</protein>
<gene>
    <name evidence="3" type="ORF">FK004_12650</name>
</gene>
<accession>A0A2S1LQS1</accession>
<dbReference type="AlphaFoldDB" id="A0A2S1LQS1"/>
<dbReference type="Pfam" id="PF01145">
    <property type="entry name" value="Band_7"/>
    <property type="match status" value="1"/>
</dbReference>
<dbReference type="GO" id="GO:0016020">
    <property type="term" value="C:membrane"/>
    <property type="evidence" value="ECO:0007669"/>
    <property type="project" value="UniProtKB-SubCell"/>
</dbReference>
<dbReference type="OrthoDB" id="1436639at2"/>
<sequence length="181" mass="21361">MNQIKEFFEYIFNSIKIWIIVQPWEQGIRVRRGKQIKKLNGGIYFRIPYLDSVYIQETRLRVITLNIQTLMSKDTKTITINSSLGYSITNLELLYRTLFHPEATISNMAMSEISDFIFKNNLENINPAKIEKSVLDKLNAENYGLKFEYFRLTNFAVVKTFRLIQDNQTWVDNGLDMNNKK</sequence>
<dbReference type="Gene3D" id="3.30.479.30">
    <property type="entry name" value="Band 7 domain"/>
    <property type="match status" value="1"/>
</dbReference>
<dbReference type="SMART" id="SM00244">
    <property type="entry name" value="PHB"/>
    <property type="match status" value="1"/>
</dbReference>
<proteinExistence type="predicted"/>
<evidence type="ECO:0000313" key="3">
    <source>
        <dbReference type="EMBL" id="AWG26012.1"/>
    </source>
</evidence>
<dbReference type="InterPro" id="IPR036013">
    <property type="entry name" value="Band_7/SPFH_dom_sf"/>
</dbReference>
<dbReference type="KEGG" id="fki:FK004_12650"/>
<feature type="domain" description="Band 7" evidence="2">
    <location>
        <begin position="16"/>
        <end position="165"/>
    </location>
</feature>
<organism evidence="3 4">
    <name type="scientific">Flavobacterium kingsejongi</name>
    <dbReference type="NCBI Taxonomy" id="1678728"/>
    <lineage>
        <taxon>Bacteria</taxon>
        <taxon>Pseudomonadati</taxon>
        <taxon>Bacteroidota</taxon>
        <taxon>Flavobacteriia</taxon>
        <taxon>Flavobacteriales</taxon>
        <taxon>Flavobacteriaceae</taxon>
        <taxon>Flavobacterium</taxon>
    </lineage>
</organism>